<sequence length="439" mass="48085">RSTSSGSLGGGAIYALVTGQNSKFIIEDGVIFEDCSSFQQGGCLYLLAELEGYIDINNASLSNCSAKEGGAIYSYSESSGKHVLNKIRIENCESKSGGGLFADIRNGGSLILDEQCEIINCSGSEGNGGGIYANINFTSQQCIFKINDALIQYCKARFNSSLVYPTGYGGGLFISGSGNYDASTNYLDFHGLKIFNNSADSKGQSMYIAIPKVAEWCQSGISGEYVKGNYSDRYSNETDLEGIPIDLTQFNSLSSEQLQQQQQQLQHYWTHYVILTNATASINESEALSPILFTIKGNNMISGNLFIKINEGIEFIYPREDRPSDSIVIDGDIQSEQTATFILDNTMSWFDYKNKVFGILASNEGRFFTGSQGKVNISIQLQIISDNGTIIGDQNETEPEPETDQEIIIDEKPQQKTTSFPWWAILFSVVVVDIPNTAL</sequence>
<dbReference type="EMBL" id="SNRW01009312">
    <property type="protein sequence ID" value="KAA6378199.1"/>
    <property type="molecule type" value="Genomic_DNA"/>
</dbReference>
<reference evidence="1 2" key="1">
    <citation type="submission" date="2019-03" db="EMBL/GenBank/DDBJ databases">
        <title>Single cell metagenomics reveals metabolic interactions within the superorganism composed of flagellate Streblomastix strix and complex community of Bacteroidetes bacteria on its surface.</title>
        <authorList>
            <person name="Treitli S.C."/>
            <person name="Kolisko M."/>
            <person name="Husnik F."/>
            <person name="Keeling P."/>
            <person name="Hampl V."/>
        </authorList>
    </citation>
    <scope>NUCLEOTIDE SEQUENCE [LARGE SCALE GENOMIC DNA]</scope>
    <source>
        <strain evidence="1">ST1C</strain>
    </source>
</reference>
<protein>
    <submittedName>
        <fullName evidence="1">Uncharacterized protein</fullName>
    </submittedName>
</protein>
<dbReference type="InterPro" id="IPR011050">
    <property type="entry name" value="Pectin_lyase_fold/virulence"/>
</dbReference>
<organism evidence="1 2">
    <name type="scientific">Streblomastix strix</name>
    <dbReference type="NCBI Taxonomy" id="222440"/>
    <lineage>
        <taxon>Eukaryota</taxon>
        <taxon>Metamonada</taxon>
        <taxon>Preaxostyla</taxon>
        <taxon>Oxymonadida</taxon>
        <taxon>Streblomastigidae</taxon>
        <taxon>Streblomastix</taxon>
    </lineage>
</organism>
<dbReference type="Proteomes" id="UP000324800">
    <property type="component" value="Unassembled WGS sequence"/>
</dbReference>
<gene>
    <name evidence="1" type="ORF">EZS28_026274</name>
</gene>
<dbReference type="SUPFAM" id="SSF51126">
    <property type="entry name" value="Pectin lyase-like"/>
    <property type="match status" value="1"/>
</dbReference>
<name>A0A5J4V5V1_9EUKA</name>
<comment type="caution">
    <text evidence="1">The sequence shown here is derived from an EMBL/GenBank/DDBJ whole genome shotgun (WGS) entry which is preliminary data.</text>
</comment>
<accession>A0A5J4V5V1</accession>
<evidence type="ECO:0000313" key="2">
    <source>
        <dbReference type="Proteomes" id="UP000324800"/>
    </source>
</evidence>
<dbReference type="AlphaFoldDB" id="A0A5J4V5V1"/>
<evidence type="ECO:0000313" key="1">
    <source>
        <dbReference type="EMBL" id="KAA6378199.1"/>
    </source>
</evidence>
<dbReference type="OrthoDB" id="10691442at2759"/>
<feature type="non-terminal residue" evidence="1">
    <location>
        <position position="1"/>
    </location>
</feature>
<proteinExistence type="predicted"/>